<reference evidence="2" key="1">
    <citation type="submission" date="2016-10" db="EMBL/GenBank/DDBJ databases">
        <authorList>
            <person name="Varghese N."/>
            <person name="Submissions S."/>
        </authorList>
    </citation>
    <scope>NUCLEOTIDE SEQUENCE [LARGE SCALE GENOMIC DNA]</scope>
    <source>
        <strain evidence="2">Nm69</strain>
    </source>
</reference>
<sequence>MFLLLRTKQLRIENSMVFHHRPALQKPTHDDNTLLIISHPAQFNTLTHEHSGFILKLRLSLFFKILRTTCTQC</sequence>
<keyword evidence="2" id="KW-1185">Reference proteome</keyword>
<name>A0A1I4DQD3_9PROT</name>
<proteinExistence type="predicted"/>
<dbReference type="Proteomes" id="UP000199533">
    <property type="component" value="Unassembled WGS sequence"/>
</dbReference>
<evidence type="ECO:0000313" key="1">
    <source>
        <dbReference type="EMBL" id="SFK94860.1"/>
    </source>
</evidence>
<gene>
    <name evidence="1" type="ORF">SAMN05216302_102215</name>
</gene>
<dbReference type="STRING" id="52441.SAMN05216302_102215"/>
<dbReference type="AlphaFoldDB" id="A0A1I4DQD3"/>
<organism evidence="1 2">
    <name type="scientific">Nitrosomonas aestuarii</name>
    <dbReference type="NCBI Taxonomy" id="52441"/>
    <lineage>
        <taxon>Bacteria</taxon>
        <taxon>Pseudomonadati</taxon>
        <taxon>Pseudomonadota</taxon>
        <taxon>Betaproteobacteria</taxon>
        <taxon>Nitrosomonadales</taxon>
        <taxon>Nitrosomonadaceae</taxon>
        <taxon>Nitrosomonas</taxon>
    </lineage>
</organism>
<accession>A0A1I4DQD3</accession>
<protein>
    <submittedName>
        <fullName evidence="1">Uncharacterized protein</fullName>
    </submittedName>
</protein>
<dbReference type="EMBL" id="FOSP01000022">
    <property type="protein sequence ID" value="SFK94860.1"/>
    <property type="molecule type" value="Genomic_DNA"/>
</dbReference>
<evidence type="ECO:0000313" key="2">
    <source>
        <dbReference type="Proteomes" id="UP000199533"/>
    </source>
</evidence>